<keyword evidence="5" id="KW-0998">Cell outer membrane</keyword>
<evidence type="ECO:0000256" key="6">
    <source>
        <dbReference type="ARBA" id="ARBA00023288"/>
    </source>
</evidence>
<dbReference type="Pfam" id="PF13627">
    <property type="entry name" value="LptM_cons"/>
    <property type="match status" value="1"/>
</dbReference>
<evidence type="ECO:0000256" key="3">
    <source>
        <dbReference type="ARBA" id="ARBA00023136"/>
    </source>
</evidence>
<evidence type="ECO:0000256" key="4">
    <source>
        <dbReference type="ARBA" id="ARBA00023139"/>
    </source>
</evidence>
<name>A0AAV3U586_9ALTE</name>
<dbReference type="NCBIfam" id="NF047847">
    <property type="entry name" value="SS_mature_LptM"/>
    <property type="match status" value="1"/>
</dbReference>
<accession>A0AAV3U586</accession>
<reference evidence="9" key="1">
    <citation type="journal article" date="2019" name="Int. J. Syst. Evol. Microbiol.">
        <title>The Global Catalogue of Microorganisms (GCM) 10K type strain sequencing project: providing services to taxonomists for standard genome sequencing and annotation.</title>
        <authorList>
            <consortium name="The Broad Institute Genomics Platform"/>
            <consortium name="The Broad Institute Genome Sequencing Center for Infectious Disease"/>
            <person name="Wu L."/>
            <person name="Ma J."/>
        </authorList>
    </citation>
    <scope>NUCLEOTIDE SEQUENCE [LARGE SCALE GENOMIC DNA]</scope>
    <source>
        <strain evidence="9">JCM 19134</strain>
    </source>
</reference>
<dbReference type="RefSeq" id="WP_345424256.1">
    <property type="nucleotide sequence ID" value="NZ_BAABLX010000028.1"/>
</dbReference>
<evidence type="ECO:0000313" key="8">
    <source>
        <dbReference type="EMBL" id="GAA4948751.1"/>
    </source>
</evidence>
<keyword evidence="6" id="KW-0449">Lipoprotein</keyword>
<protein>
    <recommendedName>
        <fullName evidence="10">Lipoprotein</fullName>
    </recommendedName>
</protein>
<dbReference type="PROSITE" id="PS51257">
    <property type="entry name" value="PROKAR_LIPOPROTEIN"/>
    <property type="match status" value="1"/>
</dbReference>
<evidence type="ECO:0000256" key="5">
    <source>
        <dbReference type="ARBA" id="ARBA00023237"/>
    </source>
</evidence>
<comment type="caution">
    <text evidence="8">The sequence shown here is derived from an EMBL/GenBank/DDBJ whole genome shotgun (WGS) entry which is preliminary data.</text>
</comment>
<proteinExistence type="predicted"/>
<keyword evidence="4" id="KW-0564">Palmitate</keyword>
<evidence type="ECO:0000313" key="9">
    <source>
        <dbReference type="Proteomes" id="UP001409585"/>
    </source>
</evidence>
<evidence type="ECO:0000256" key="2">
    <source>
        <dbReference type="ARBA" id="ARBA00022729"/>
    </source>
</evidence>
<sequence>MVLAAAKRAVRGAKIKAIGCLLAILVAMGLGGCGQTGPLYLPKEQPQSEAAVEQPAQSNSQPQSSNP</sequence>
<keyword evidence="3" id="KW-0472">Membrane</keyword>
<keyword evidence="9" id="KW-1185">Reference proteome</keyword>
<keyword evidence="2" id="KW-0732">Signal</keyword>
<dbReference type="Proteomes" id="UP001409585">
    <property type="component" value="Unassembled WGS sequence"/>
</dbReference>
<evidence type="ECO:0008006" key="10">
    <source>
        <dbReference type="Google" id="ProtNLM"/>
    </source>
</evidence>
<dbReference type="AlphaFoldDB" id="A0AAV3U586"/>
<gene>
    <name evidence="8" type="ORF">GCM10025791_31010</name>
</gene>
<evidence type="ECO:0000256" key="1">
    <source>
        <dbReference type="ARBA" id="ARBA00004459"/>
    </source>
</evidence>
<feature type="region of interest" description="Disordered" evidence="7">
    <location>
        <begin position="38"/>
        <end position="67"/>
    </location>
</feature>
<evidence type="ECO:0000256" key="7">
    <source>
        <dbReference type="SAM" id="MobiDB-lite"/>
    </source>
</evidence>
<organism evidence="8 9">
    <name type="scientific">Halioxenophilus aromaticivorans</name>
    <dbReference type="NCBI Taxonomy" id="1306992"/>
    <lineage>
        <taxon>Bacteria</taxon>
        <taxon>Pseudomonadati</taxon>
        <taxon>Pseudomonadota</taxon>
        <taxon>Gammaproteobacteria</taxon>
        <taxon>Alteromonadales</taxon>
        <taxon>Alteromonadaceae</taxon>
        <taxon>Halioxenophilus</taxon>
    </lineage>
</organism>
<dbReference type="GO" id="GO:0009279">
    <property type="term" value="C:cell outer membrane"/>
    <property type="evidence" value="ECO:0007669"/>
    <property type="project" value="UniProtKB-SubCell"/>
</dbReference>
<feature type="compositionally biased region" description="Low complexity" evidence="7">
    <location>
        <begin position="54"/>
        <end position="67"/>
    </location>
</feature>
<dbReference type="InterPro" id="IPR032831">
    <property type="entry name" value="LptM_cons"/>
</dbReference>
<dbReference type="EMBL" id="BAABLX010000028">
    <property type="protein sequence ID" value="GAA4948751.1"/>
    <property type="molecule type" value="Genomic_DNA"/>
</dbReference>
<comment type="subcellular location">
    <subcellularLocation>
        <location evidence="1">Cell outer membrane</location>
        <topology evidence="1">Lipid-anchor</topology>
    </subcellularLocation>
</comment>